<dbReference type="GO" id="GO:0009888">
    <property type="term" value="P:tissue development"/>
    <property type="evidence" value="ECO:0007669"/>
    <property type="project" value="UniProtKB-ARBA"/>
</dbReference>
<feature type="region of interest" description="Disordered" evidence="10">
    <location>
        <begin position="439"/>
        <end position="489"/>
    </location>
</feature>
<dbReference type="Proteomes" id="UP000267606">
    <property type="component" value="Unassembled WGS sequence"/>
</dbReference>
<name>A0A183H128_9BILA</name>
<evidence type="ECO:0000256" key="9">
    <source>
        <dbReference type="PROSITE-ProRule" id="PRU00094"/>
    </source>
</evidence>
<evidence type="ECO:0000256" key="4">
    <source>
        <dbReference type="ARBA" id="ARBA00022833"/>
    </source>
</evidence>
<dbReference type="Gene3D" id="3.30.50.10">
    <property type="entry name" value="Erythroid Transcription Factor GATA-1, subunit A"/>
    <property type="match status" value="1"/>
</dbReference>
<keyword evidence="8" id="KW-0539">Nucleus</keyword>
<feature type="region of interest" description="Disordered" evidence="10">
    <location>
        <begin position="31"/>
        <end position="53"/>
    </location>
</feature>
<organism evidence="14">
    <name type="scientific">Onchocerca flexuosa</name>
    <dbReference type="NCBI Taxonomy" id="387005"/>
    <lineage>
        <taxon>Eukaryota</taxon>
        <taxon>Metazoa</taxon>
        <taxon>Ecdysozoa</taxon>
        <taxon>Nematoda</taxon>
        <taxon>Chromadorea</taxon>
        <taxon>Rhabditida</taxon>
        <taxon>Spirurina</taxon>
        <taxon>Spiruromorpha</taxon>
        <taxon>Filarioidea</taxon>
        <taxon>Onchocercidae</taxon>
        <taxon>Onchocerca</taxon>
    </lineage>
</organism>
<evidence type="ECO:0000313" key="13">
    <source>
        <dbReference type="Proteomes" id="UP000267606"/>
    </source>
</evidence>
<dbReference type="CDD" id="cd00202">
    <property type="entry name" value="ZnF_GATA"/>
    <property type="match status" value="1"/>
</dbReference>
<reference evidence="14" key="1">
    <citation type="submission" date="2016-06" db="UniProtKB">
        <authorList>
            <consortium name="WormBaseParasite"/>
        </authorList>
    </citation>
    <scope>IDENTIFICATION</scope>
</reference>
<sequence length="612" mass="67100">MEASQTWNGIGTSSSTMKDIAVVTASHLSSFMQLPPTNNNDTNKDSNTKLNNGNKSLLTMSAAGAIKREISTSLETNAMRRQSVVVEPNAVVPHDGLTETKFDTPSFSSLLPNLVQTSGMISQAQMFSKCSLFKTLLHTNQFIILTVPFLELSTAIPCHRYPEYDTKLWMGQSGVSLYPSCSTAALATPQYYYAGMPSQAYLMQQSLSTELMPSTAIQTYNTASVTTQLSSSYDPFRMNANCDPISSYQLPQRTGVDGNLCLFPSQTLNGTIAHPAIQSATTSAQCQHCGIYASDIVCSGTSIICTKCASDLMIHYSTSRSEMSQILVPEGPLKPAVLQHLVSYSPFLSTSCGVVENSEQILVGGQQQSTRSNSSGSRNRQQQRKNQPQHNSQRRQGLICANCRGTNTTLWRRDADGHPVCNACGLYYKLHQVQRPISMKKEGTLQTRKRKQKSDGNGILRQSVTSKKLINHHNRNGRTYGNSHSEDKTPAINSFGSTVETISDLIHPYNVISSVGSVNDNQLYAWNTGNQYNTSQEIPLPGLNESNALPQSLFSNNHYDTASETEIITTVGIPTEVIRRSEDEETAAAVHSLQVLKEECLESNILDDKKCN</sequence>
<dbReference type="PANTHER" id="PTHR10071:SF281">
    <property type="entry name" value="BOX A-BINDING FACTOR-RELATED"/>
    <property type="match status" value="1"/>
</dbReference>
<protein>
    <submittedName>
        <fullName evidence="14">GATA-type domain-containing protein</fullName>
    </submittedName>
</protein>
<dbReference type="GO" id="GO:0000122">
    <property type="term" value="P:negative regulation of transcription by RNA polymerase II"/>
    <property type="evidence" value="ECO:0007669"/>
    <property type="project" value="TreeGrafter"/>
</dbReference>
<dbReference type="InterPro" id="IPR013088">
    <property type="entry name" value="Znf_NHR/GATA"/>
</dbReference>
<evidence type="ECO:0000256" key="1">
    <source>
        <dbReference type="ARBA" id="ARBA00004123"/>
    </source>
</evidence>
<dbReference type="GO" id="GO:0005634">
    <property type="term" value="C:nucleus"/>
    <property type="evidence" value="ECO:0007669"/>
    <property type="project" value="UniProtKB-SubCell"/>
</dbReference>
<keyword evidence="3 9" id="KW-0863">Zinc-finger</keyword>
<dbReference type="GO" id="GO:0000978">
    <property type="term" value="F:RNA polymerase II cis-regulatory region sequence-specific DNA binding"/>
    <property type="evidence" value="ECO:0007669"/>
    <property type="project" value="TreeGrafter"/>
</dbReference>
<evidence type="ECO:0000256" key="2">
    <source>
        <dbReference type="ARBA" id="ARBA00022723"/>
    </source>
</evidence>
<comment type="subcellular location">
    <subcellularLocation>
        <location evidence="1">Nucleus</location>
    </subcellularLocation>
</comment>
<dbReference type="PROSITE" id="PS00344">
    <property type="entry name" value="GATA_ZN_FINGER_1"/>
    <property type="match status" value="1"/>
</dbReference>
<gene>
    <name evidence="12" type="ORF">OFLC_LOCUS1188</name>
</gene>
<dbReference type="GO" id="GO:0008270">
    <property type="term" value="F:zinc ion binding"/>
    <property type="evidence" value="ECO:0007669"/>
    <property type="project" value="UniProtKB-KW"/>
</dbReference>
<dbReference type="PANTHER" id="PTHR10071">
    <property type="entry name" value="TRANSCRIPTION FACTOR GATA FAMILY MEMBER"/>
    <property type="match status" value="1"/>
</dbReference>
<accession>A0A183H128</accession>
<keyword evidence="2" id="KW-0479">Metal-binding</keyword>
<dbReference type="PROSITE" id="PS50114">
    <property type="entry name" value="GATA_ZN_FINGER_2"/>
    <property type="match status" value="1"/>
</dbReference>
<dbReference type="GO" id="GO:0045165">
    <property type="term" value="P:cell fate commitment"/>
    <property type="evidence" value="ECO:0007669"/>
    <property type="project" value="TreeGrafter"/>
</dbReference>
<feature type="domain" description="GATA-type" evidence="11">
    <location>
        <begin position="394"/>
        <end position="448"/>
    </location>
</feature>
<evidence type="ECO:0000256" key="3">
    <source>
        <dbReference type="ARBA" id="ARBA00022771"/>
    </source>
</evidence>
<keyword evidence="6" id="KW-0238">DNA-binding</keyword>
<evidence type="ECO:0000256" key="5">
    <source>
        <dbReference type="ARBA" id="ARBA00023015"/>
    </source>
</evidence>
<evidence type="ECO:0000256" key="6">
    <source>
        <dbReference type="ARBA" id="ARBA00023125"/>
    </source>
</evidence>
<dbReference type="PRINTS" id="PR00619">
    <property type="entry name" value="GATAZNFINGER"/>
</dbReference>
<dbReference type="STRING" id="387005.A0A183H128"/>
<keyword evidence="4" id="KW-0862">Zinc</keyword>
<evidence type="ECO:0000259" key="11">
    <source>
        <dbReference type="PROSITE" id="PS50114"/>
    </source>
</evidence>
<dbReference type="Pfam" id="PF00320">
    <property type="entry name" value="GATA"/>
    <property type="match status" value="1"/>
</dbReference>
<dbReference type="GO" id="GO:0045944">
    <property type="term" value="P:positive regulation of transcription by RNA polymerase II"/>
    <property type="evidence" value="ECO:0007669"/>
    <property type="project" value="TreeGrafter"/>
</dbReference>
<evidence type="ECO:0000256" key="8">
    <source>
        <dbReference type="ARBA" id="ARBA00023242"/>
    </source>
</evidence>
<dbReference type="SUPFAM" id="SSF57716">
    <property type="entry name" value="Glucocorticoid receptor-like (DNA-binding domain)"/>
    <property type="match status" value="1"/>
</dbReference>
<evidence type="ECO:0000313" key="14">
    <source>
        <dbReference type="WBParaSite" id="OFLC_0000118701-mRNA-1"/>
    </source>
</evidence>
<proteinExistence type="predicted"/>
<dbReference type="FunFam" id="3.30.50.10:FF:000032">
    <property type="entry name" value="Transcription factor GATA-3"/>
    <property type="match status" value="1"/>
</dbReference>
<reference evidence="12 13" key="2">
    <citation type="submission" date="2018-11" db="EMBL/GenBank/DDBJ databases">
        <authorList>
            <consortium name="Pathogen Informatics"/>
        </authorList>
    </citation>
    <scope>NUCLEOTIDE SEQUENCE [LARGE SCALE GENOMIC DNA]</scope>
</reference>
<evidence type="ECO:0000256" key="7">
    <source>
        <dbReference type="ARBA" id="ARBA00023163"/>
    </source>
</evidence>
<dbReference type="InterPro" id="IPR039355">
    <property type="entry name" value="Transcription_factor_GATA"/>
</dbReference>
<dbReference type="WBParaSite" id="OFLC_0000118701-mRNA-1">
    <property type="protein sequence ID" value="OFLC_0000118701-mRNA-1"/>
    <property type="gene ID" value="OFLC_0000118701"/>
</dbReference>
<keyword evidence="13" id="KW-1185">Reference proteome</keyword>
<feature type="region of interest" description="Disordered" evidence="10">
    <location>
        <begin position="363"/>
        <end position="395"/>
    </location>
</feature>
<dbReference type="InterPro" id="IPR000679">
    <property type="entry name" value="Znf_GATA"/>
</dbReference>
<keyword evidence="7" id="KW-0804">Transcription</keyword>
<keyword evidence="5" id="KW-0805">Transcription regulation</keyword>
<dbReference type="SMART" id="SM00401">
    <property type="entry name" value="ZnF_GATA"/>
    <property type="match status" value="1"/>
</dbReference>
<dbReference type="GO" id="GO:0000981">
    <property type="term" value="F:DNA-binding transcription factor activity, RNA polymerase II-specific"/>
    <property type="evidence" value="ECO:0007669"/>
    <property type="project" value="TreeGrafter"/>
</dbReference>
<dbReference type="EMBL" id="UZAJ01000524">
    <property type="protein sequence ID" value="VDO28581.1"/>
    <property type="molecule type" value="Genomic_DNA"/>
</dbReference>
<evidence type="ECO:0000313" key="12">
    <source>
        <dbReference type="EMBL" id="VDO28581.1"/>
    </source>
</evidence>
<evidence type="ECO:0000256" key="10">
    <source>
        <dbReference type="SAM" id="MobiDB-lite"/>
    </source>
</evidence>
<feature type="compositionally biased region" description="Low complexity" evidence="10">
    <location>
        <begin position="366"/>
        <end position="391"/>
    </location>
</feature>
<dbReference type="AlphaFoldDB" id="A0A183H128"/>